<evidence type="ECO:0000313" key="1">
    <source>
        <dbReference type="EMBL" id="CAB5222499.1"/>
    </source>
</evidence>
<gene>
    <name evidence="1" type="ORF">UFOVP371_12</name>
</gene>
<name>A0A6J7WWQ5_9CAUD</name>
<sequence length="55" mass="6206">MIPDRARLGLGTMQLLSQLQTLEKVSVDALVARAVAMYHQQQIQKNTEKEISHES</sequence>
<organism evidence="1">
    <name type="scientific">uncultured Caudovirales phage</name>
    <dbReference type="NCBI Taxonomy" id="2100421"/>
    <lineage>
        <taxon>Viruses</taxon>
        <taxon>Duplodnaviria</taxon>
        <taxon>Heunggongvirae</taxon>
        <taxon>Uroviricota</taxon>
        <taxon>Caudoviricetes</taxon>
        <taxon>Peduoviridae</taxon>
        <taxon>Maltschvirus</taxon>
        <taxon>Maltschvirus maltsch</taxon>
    </lineage>
</organism>
<reference evidence="1" key="1">
    <citation type="submission" date="2020-05" db="EMBL/GenBank/DDBJ databases">
        <authorList>
            <person name="Chiriac C."/>
            <person name="Salcher M."/>
            <person name="Ghai R."/>
            <person name="Kavagutti S V."/>
        </authorList>
    </citation>
    <scope>NUCLEOTIDE SEQUENCE</scope>
</reference>
<accession>A0A6J7WWQ5</accession>
<dbReference type="EMBL" id="LR798312">
    <property type="protein sequence ID" value="CAB5222499.1"/>
    <property type="molecule type" value="Genomic_DNA"/>
</dbReference>
<proteinExistence type="predicted"/>
<protein>
    <submittedName>
        <fullName evidence="1">Uncharacterized protein</fullName>
    </submittedName>
</protein>